<evidence type="ECO:0000313" key="7">
    <source>
        <dbReference type="EMBL" id="KAL3838560.1"/>
    </source>
</evidence>
<evidence type="ECO:0000256" key="4">
    <source>
        <dbReference type="ARBA" id="ARBA00023163"/>
    </source>
</evidence>
<accession>A0ABD3TPC5</accession>
<dbReference type="SUPFAM" id="SSF101936">
    <property type="entry name" value="DNA-binding pseudobarrel domain"/>
    <property type="match status" value="1"/>
</dbReference>
<protein>
    <recommendedName>
        <fullName evidence="6">TF-B3 domain-containing protein</fullName>
    </recommendedName>
</protein>
<proteinExistence type="predicted"/>
<dbReference type="InterPro" id="IPR015300">
    <property type="entry name" value="DNA-bd_pseudobarrel_sf"/>
</dbReference>
<evidence type="ECO:0000259" key="6">
    <source>
        <dbReference type="PROSITE" id="PS50863"/>
    </source>
</evidence>
<evidence type="ECO:0000256" key="5">
    <source>
        <dbReference type="ARBA" id="ARBA00023242"/>
    </source>
</evidence>
<keyword evidence="2" id="KW-0805">Transcription regulation</keyword>
<dbReference type="AlphaFoldDB" id="A0ABD3TPC5"/>
<name>A0ABD3TPC5_9LAMI</name>
<keyword evidence="4" id="KW-0804">Transcription</keyword>
<sequence>MRELNIPSSLNKSMPRLYIDKEIWKPHDLSNYKVAWLRTPSRHGSRIWEVELHLYKSKGLSVTKTPRLALSKGWSNFCVDNNLKECDNIDMHFVELIGQGMGVDVLHILVELNVGN</sequence>
<evidence type="ECO:0000256" key="2">
    <source>
        <dbReference type="ARBA" id="ARBA00023015"/>
    </source>
</evidence>
<feature type="domain" description="TF-B3" evidence="6">
    <location>
        <begin position="1"/>
        <end position="112"/>
    </location>
</feature>
<evidence type="ECO:0000256" key="1">
    <source>
        <dbReference type="ARBA" id="ARBA00004123"/>
    </source>
</evidence>
<gene>
    <name evidence="7" type="ORF">ACJIZ3_023151</name>
</gene>
<comment type="subcellular location">
    <subcellularLocation>
        <location evidence="1">Nucleus</location>
    </subcellularLocation>
</comment>
<keyword evidence="3" id="KW-0238">DNA-binding</keyword>
<comment type="caution">
    <text evidence="7">The sequence shown here is derived from an EMBL/GenBank/DDBJ whole genome shotgun (WGS) entry which is preliminary data.</text>
</comment>
<reference evidence="7 8" key="1">
    <citation type="submission" date="2024-12" db="EMBL/GenBank/DDBJ databases">
        <title>The unique morphological basis and parallel evolutionary history of personate flowers in Penstemon.</title>
        <authorList>
            <person name="Depatie T.H."/>
            <person name="Wessinger C.A."/>
        </authorList>
    </citation>
    <scope>NUCLEOTIDE SEQUENCE [LARGE SCALE GENOMIC DNA]</scope>
    <source>
        <strain evidence="7">WTNN_2</strain>
        <tissue evidence="7">Leaf</tissue>
    </source>
</reference>
<dbReference type="PROSITE" id="PS50863">
    <property type="entry name" value="B3"/>
    <property type="match status" value="1"/>
</dbReference>
<dbReference type="Gene3D" id="2.40.330.10">
    <property type="entry name" value="DNA-binding pseudobarrel domain"/>
    <property type="match status" value="1"/>
</dbReference>
<evidence type="ECO:0000256" key="3">
    <source>
        <dbReference type="ARBA" id="ARBA00023125"/>
    </source>
</evidence>
<evidence type="ECO:0000313" key="8">
    <source>
        <dbReference type="Proteomes" id="UP001634393"/>
    </source>
</evidence>
<organism evidence="7 8">
    <name type="scientific">Penstemon smallii</name>
    <dbReference type="NCBI Taxonomy" id="265156"/>
    <lineage>
        <taxon>Eukaryota</taxon>
        <taxon>Viridiplantae</taxon>
        <taxon>Streptophyta</taxon>
        <taxon>Embryophyta</taxon>
        <taxon>Tracheophyta</taxon>
        <taxon>Spermatophyta</taxon>
        <taxon>Magnoliopsida</taxon>
        <taxon>eudicotyledons</taxon>
        <taxon>Gunneridae</taxon>
        <taxon>Pentapetalae</taxon>
        <taxon>asterids</taxon>
        <taxon>lamiids</taxon>
        <taxon>Lamiales</taxon>
        <taxon>Plantaginaceae</taxon>
        <taxon>Cheloneae</taxon>
        <taxon>Penstemon</taxon>
    </lineage>
</organism>
<keyword evidence="8" id="KW-1185">Reference proteome</keyword>
<keyword evidence="5" id="KW-0539">Nucleus</keyword>
<dbReference type="GO" id="GO:0003677">
    <property type="term" value="F:DNA binding"/>
    <property type="evidence" value="ECO:0007669"/>
    <property type="project" value="UniProtKB-KW"/>
</dbReference>
<dbReference type="InterPro" id="IPR003340">
    <property type="entry name" value="B3_DNA-bd"/>
</dbReference>
<dbReference type="GO" id="GO:0005634">
    <property type="term" value="C:nucleus"/>
    <property type="evidence" value="ECO:0007669"/>
    <property type="project" value="UniProtKB-SubCell"/>
</dbReference>
<dbReference type="Proteomes" id="UP001634393">
    <property type="component" value="Unassembled WGS sequence"/>
</dbReference>
<dbReference type="EMBL" id="JBJXBP010000003">
    <property type="protein sequence ID" value="KAL3838560.1"/>
    <property type="molecule type" value="Genomic_DNA"/>
</dbReference>